<dbReference type="PANTHER" id="PTHR33223:SF6">
    <property type="entry name" value="CCHC-TYPE DOMAIN-CONTAINING PROTEIN"/>
    <property type="match status" value="1"/>
</dbReference>
<organism evidence="3">
    <name type="scientific">Glycine soja</name>
    <name type="common">Wild soybean</name>
    <dbReference type="NCBI Taxonomy" id="3848"/>
    <lineage>
        <taxon>Eukaryota</taxon>
        <taxon>Viridiplantae</taxon>
        <taxon>Streptophyta</taxon>
        <taxon>Embryophyta</taxon>
        <taxon>Tracheophyta</taxon>
        <taxon>Spermatophyta</taxon>
        <taxon>Magnoliopsida</taxon>
        <taxon>eudicotyledons</taxon>
        <taxon>Gunneridae</taxon>
        <taxon>Pentapetalae</taxon>
        <taxon>rosids</taxon>
        <taxon>fabids</taxon>
        <taxon>Fabales</taxon>
        <taxon>Fabaceae</taxon>
        <taxon>Papilionoideae</taxon>
        <taxon>50 kb inversion clade</taxon>
        <taxon>NPAAA clade</taxon>
        <taxon>indigoferoid/millettioid clade</taxon>
        <taxon>Phaseoleae</taxon>
        <taxon>Glycine</taxon>
        <taxon>Glycine subgen. Soja</taxon>
    </lineage>
</organism>
<gene>
    <name evidence="4" type="ORF">D0Y65_016009</name>
    <name evidence="3" type="ORF">glysoja_036767</name>
</gene>
<feature type="compositionally biased region" description="Polar residues" evidence="1">
    <location>
        <begin position="78"/>
        <end position="103"/>
    </location>
</feature>
<protein>
    <recommendedName>
        <fullName evidence="2">Retrotransposon gag domain-containing protein</fullName>
    </recommendedName>
</protein>
<feature type="compositionally biased region" description="Low complexity" evidence="1">
    <location>
        <begin position="104"/>
        <end position="116"/>
    </location>
</feature>
<reference evidence="4 5" key="2">
    <citation type="submission" date="2018-09" db="EMBL/GenBank/DDBJ databases">
        <title>A high-quality reference genome of wild soybean provides a powerful tool to mine soybean genomes.</title>
        <authorList>
            <person name="Xie M."/>
            <person name="Chung C.Y.L."/>
            <person name="Li M.-W."/>
            <person name="Wong F.-L."/>
            <person name="Chan T.-F."/>
            <person name="Lam H.-M."/>
        </authorList>
    </citation>
    <scope>NUCLEOTIDE SEQUENCE [LARGE SCALE GENOMIC DNA]</scope>
    <source>
        <strain evidence="5">cv. W05</strain>
        <tissue evidence="4">Hypocotyl of etiolated seedlings</tissue>
    </source>
</reference>
<evidence type="ECO:0000259" key="2">
    <source>
        <dbReference type="Pfam" id="PF03732"/>
    </source>
</evidence>
<reference evidence="3" key="1">
    <citation type="submission" date="2014-07" db="EMBL/GenBank/DDBJ databases">
        <title>Identification of a novel salt tolerance gene in wild soybean by whole-genome sequencing.</title>
        <authorList>
            <person name="Lam H.-M."/>
            <person name="Qi X."/>
            <person name="Li M.-W."/>
            <person name="Liu X."/>
            <person name="Xie M."/>
            <person name="Ni M."/>
            <person name="Xu X."/>
        </authorList>
    </citation>
    <scope>NUCLEOTIDE SEQUENCE [LARGE SCALE GENOMIC DNA]</scope>
    <source>
        <tissue evidence="3">Root</tissue>
    </source>
</reference>
<dbReference type="EMBL" id="QZWG01000006">
    <property type="protein sequence ID" value="RZC09503.1"/>
    <property type="molecule type" value="Genomic_DNA"/>
</dbReference>
<dbReference type="EMBL" id="KN649403">
    <property type="protein sequence ID" value="KHN33960.1"/>
    <property type="molecule type" value="Genomic_DNA"/>
</dbReference>
<sequence>MTRRHHQSSSECTSYSSATGPTHHRRTTPTQKQKVVSKEDYYNVDDDADASEYSQEDEYESDEEEEEPEQDIDEDDNNVNGISSEYVSNNSTPPNVPETSTSISASDLRNPSSNSSSSYVKIAPLPIFRGMSSESPVTHLSRFNKVCRANNASSVDMQMRIFPVTLEDEAALWYDLNVEPYYGSLSWEETKLSFLQAYYDVEPVEELRSKLVGIRQDQRESVRSYFLRLQWILKRWPEHGLGEDVLKGVFVDGLREEFREWVLMQKPGSLNDALKLAFEFEKVWRVRGKEGVGPTCEVRDVLGKDLIVGSCSVGEISSGQERVEDAKGSEGLVGSVKKKQCHKCGKKKDLRNSSIE</sequence>
<accession>A0A0B2RL75</accession>
<evidence type="ECO:0000313" key="3">
    <source>
        <dbReference type="EMBL" id="KHN33960.1"/>
    </source>
</evidence>
<dbReference type="InterPro" id="IPR005162">
    <property type="entry name" value="Retrotrans_gag_dom"/>
</dbReference>
<dbReference type="Pfam" id="PF03732">
    <property type="entry name" value="Retrotrans_gag"/>
    <property type="match status" value="1"/>
</dbReference>
<keyword evidence="5" id="KW-1185">Reference proteome</keyword>
<feature type="compositionally biased region" description="Acidic residues" evidence="1">
    <location>
        <begin position="42"/>
        <end position="77"/>
    </location>
</feature>
<dbReference type="Proteomes" id="UP000053555">
    <property type="component" value="Unassembled WGS sequence"/>
</dbReference>
<proteinExistence type="predicted"/>
<dbReference type="PANTHER" id="PTHR33223">
    <property type="entry name" value="CCHC-TYPE DOMAIN-CONTAINING PROTEIN"/>
    <property type="match status" value="1"/>
</dbReference>
<evidence type="ECO:0000313" key="4">
    <source>
        <dbReference type="EMBL" id="RZC09503.1"/>
    </source>
</evidence>
<evidence type="ECO:0000256" key="1">
    <source>
        <dbReference type="SAM" id="MobiDB-lite"/>
    </source>
</evidence>
<feature type="domain" description="Retrotransposon gag" evidence="2">
    <location>
        <begin position="160"/>
        <end position="256"/>
    </location>
</feature>
<feature type="region of interest" description="Disordered" evidence="1">
    <location>
        <begin position="1"/>
        <end position="116"/>
    </location>
</feature>
<dbReference type="Proteomes" id="UP000289340">
    <property type="component" value="Chromosome 6"/>
</dbReference>
<name>A0A0B2RL75_GLYSO</name>
<dbReference type="AlphaFoldDB" id="A0A0B2RL75"/>
<evidence type="ECO:0000313" key="5">
    <source>
        <dbReference type="Proteomes" id="UP000289340"/>
    </source>
</evidence>